<evidence type="ECO:0000313" key="3">
    <source>
        <dbReference type="EMBL" id="CDP34251.1"/>
    </source>
</evidence>
<dbReference type="CDD" id="cd00170">
    <property type="entry name" value="SEC14"/>
    <property type="match status" value="1"/>
</dbReference>
<name>A0A060T518_BLAAD</name>
<dbReference type="PROSITE" id="PS50238">
    <property type="entry name" value="RHOGAP"/>
    <property type="match status" value="1"/>
</dbReference>
<dbReference type="InterPro" id="IPR000198">
    <property type="entry name" value="RhoGAP_dom"/>
</dbReference>
<dbReference type="AlphaFoldDB" id="A0A060T518"/>
<dbReference type="Pfam" id="PF13716">
    <property type="entry name" value="CRAL_TRIO_2"/>
    <property type="match status" value="1"/>
</dbReference>
<dbReference type="GO" id="GO:0005096">
    <property type="term" value="F:GTPase activator activity"/>
    <property type="evidence" value="ECO:0007669"/>
    <property type="project" value="TreeGrafter"/>
</dbReference>
<dbReference type="PANTHER" id="PTHR45808">
    <property type="entry name" value="RHO GTPASE-ACTIVATING PROTEIN 68F"/>
    <property type="match status" value="1"/>
</dbReference>
<organism evidence="3">
    <name type="scientific">Blastobotrys adeninivorans</name>
    <name type="common">Yeast</name>
    <name type="synonym">Arxula adeninivorans</name>
    <dbReference type="NCBI Taxonomy" id="409370"/>
    <lineage>
        <taxon>Eukaryota</taxon>
        <taxon>Fungi</taxon>
        <taxon>Dikarya</taxon>
        <taxon>Ascomycota</taxon>
        <taxon>Saccharomycotina</taxon>
        <taxon>Dipodascomycetes</taxon>
        <taxon>Dipodascales</taxon>
        <taxon>Trichomonascaceae</taxon>
        <taxon>Blastobotrys</taxon>
    </lineage>
</organism>
<dbReference type="SUPFAM" id="SSF52087">
    <property type="entry name" value="CRAL/TRIO domain"/>
    <property type="match status" value="1"/>
</dbReference>
<dbReference type="Gene3D" id="3.40.525.10">
    <property type="entry name" value="CRAL-TRIO lipid binding domain"/>
    <property type="match status" value="1"/>
</dbReference>
<dbReference type="PhylomeDB" id="A0A060T518"/>
<dbReference type="InterPro" id="IPR008936">
    <property type="entry name" value="Rho_GTPase_activation_prot"/>
</dbReference>
<feature type="compositionally biased region" description="Polar residues" evidence="1">
    <location>
        <begin position="403"/>
        <end position="412"/>
    </location>
</feature>
<accession>A0A060T518</accession>
<feature type="region of interest" description="Disordered" evidence="1">
    <location>
        <begin position="350"/>
        <end position="476"/>
    </location>
</feature>
<dbReference type="Pfam" id="PF00620">
    <property type="entry name" value="RhoGAP"/>
    <property type="match status" value="1"/>
</dbReference>
<dbReference type="CDD" id="cd00159">
    <property type="entry name" value="RhoGAP"/>
    <property type="match status" value="1"/>
</dbReference>
<feature type="domain" description="Rho-GAP" evidence="2">
    <location>
        <begin position="168"/>
        <end position="339"/>
    </location>
</feature>
<protein>
    <submittedName>
        <fullName evidence="3">ARAD1C08162p</fullName>
    </submittedName>
</protein>
<dbReference type="InterPro" id="IPR036865">
    <property type="entry name" value="CRAL-TRIO_dom_sf"/>
</dbReference>
<dbReference type="SMART" id="SM00324">
    <property type="entry name" value="RhoGAP"/>
    <property type="match status" value="1"/>
</dbReference>
<dbReference type="PANTHER" id="PTHR45808:SF2">
    <property type="entry name" value="RHO GTPASE-ACTIVATING PROTEIN 68F"/>
    <property type="match status" value="1"/>
</dbReference>
<reference evidence="3" key="2">
    <citation type="submission" date="2014-06" db="EMBL/GenBank/DDBJ databases">
        <title>The complete genome of Blastobotrys (Arxula) adeninivorans LS3 - a yeast of biotechnological interest.</title>
        <authorList>
            <person name="Kunze G."/>
            <person name="Gaillardin C."/>
            <person name="Czernicka M."/>
            <person name="Durrens P."/>
            <person name="Martin T."/>
            <person name="Boer E."/>
            <person name="Gabaldon T."/>
            <person name="Cruz J."/>
            <person name="Talla E."/>
            <person name="Marck C."/>
            <person name="Goffeau A."/>
            <person name="Barbe V."/>
            <person name="Baret P."/>
            <person name="Baronian K."/>
            <person name="Beier S."/>
            <person name="Bleykasten C."/>
            <person name="Bode R."/>
            <person name="Casaregola S."/>
            <person name="Despons L."/>
            <person name="Fairhead C."/>
            <person name="Giersberg M."/>
            <person name="Gierski P."/>
            <person name="Hahnel U."/>
            <person name="Hartmann A."/>
            <person name="Jankowska D."/>
            <person name="Jubin C."/>
            <person name="Jung P."/>
            <person name="Lafontaine I."/>
            <person name="Leh-Louis V."/>
            <person name="Lemaire M."/>
            <person name="Marcet-Houben M."/>
            <person name="Mascher M."/>
            <person name="Morel G."/>
            <person name="Richard G.-F."/>
            <person name="Riechen J."/>
            <person name="Sacerdot C."/>
            <person name="Sarkar A."/>
            <person name="Savel G."/>
            <person name="Schacherer J."/>
            <person name="Sherman D."/>
            <person name="Straub M.-L."/>
            <person name="Stein N."/>
            <person name="Thierry A."/>
            <person name="Trautwein-Schult A."/>
            <person name="Westhof E."/>
            <person name="Worch S."/>
            <person name="Dujon B."/>
            <person name="Souciet J.-L."/>
            <person name="Wincker P."/>
            <person name="Scholz U."/>
            <person name="Neuveglise N."/>
        </authorList>
    </citation>
    <scope>NUCLEOTIDE SEQUENCE</scope>
    <source>
        <strain evidence="3">LS3</strain>
    </source>
</reference>
<reference evidence="3" key="1">
    <citation type="submission" date="2014-02" db="EMBL/GenBank/DDBJ databases">
        <authorList>
            <person name="Genoscope - CEA"/>
        </authorList>
    </citation>
    <scope>NUCLEOTIDE SEQUENCE</scope>
    <source>
        <strain evidence="3">LS3</strain>
    </source>
</reference>
<dbReference type="Gene3D" id="1.10.555.10">
    <property type="entry name" value="Rho GTPase activation protein"/>
    <property type="match status" value="1"/>
</dbReference>
<dbReference type="EMBL" id="HG937693">
    <property type="protein sequence ID" value="CDP34251.1"/>
    <property type="molecule type" value="Genomic_DNA"/>
</dbReference>
<dbReference type="SUPFAM" id="SSF48350">
    <property type="entry name" value="GTPase activation domain, GAP"/>
    <property type="match status" value="1"/>
</dbReference>
<sequence>MVNSALVDRIVYPSQTVDPSTRLPIVIVDSTALPPPQAVGYEELVKAAIKRLPQTNYALLFFACGAPNKPSWSWVAQTYAMLERPVRKRVRKIYVVHESWWVRTITQMLRGVVSAKFKSKIVHVSSLSQLAQLIDMTVINVRPKVYVHNLKIESSITIPRHPTPVFGMRIDHRDGLFDVPSLWTDCLDFLRVTAPVTRGVFCRTDRTDLLAILRDCYDRSQVVDLDDYGAILTACLVKLYLYELPEPVLPTSKLPLPMKDSVDYTVAVFQGLPSWAQYLLYSLTEILASVVVHGSRTLHNATTIAQQVAPGLCGRASREQLAIGVRYTRNLVENWPSVSKAVRVRLPHTYSHSRHSSVNDNLMVSKQRQPNPPPSPLRNLSKKNVSSPELRKDPFADPIAPEQLQTRATSDPSLPFEEPKVMGPPPVPPKATVLKPIENTSRPEVKPKPKVKPLKPEKPEPRRFGPRAKSVSSTRRGKMVAELAKLYEDKSHAAQVLVDLERSRRA</sequence>
<gene>
    <name evidence="3" type="ORF">GNLVRS02_ARAD1C08162g</name>
</gene>
<evidence type="ECO:0000259" key="2">
    <source>
        <dbReference type="PROSITE" id="PS50238"/>
    </source>
</evidence>
<evidence type="ECO:0000256" key="1">
    <source>
        <dbReference type="SAM" id="MobiDB-lite"/>
    </source>
</evidence>
<dbReference type="GO" id="GO:0007264">
    <property type="term" value="P:small GTPase-mediated signal transduction"/>
    <property type="evidence" value="ECO:0007669"/>
    <property type="project" value="TreeGrafter"/>
</dbReference>
<dbReference type="GO" id="GO:0005737">
    <property type="term" value="C:cytoplasm"/>
    <property type="evidence" value="ECO:0007669"/>
    <property type="project" value="TreeGrafter"/>
</dbReference>
<feature type="compositionally biased region" description="Basic and acidic residues" evidence="1">
    <location>
        <begin position="454"/>
        <end position="463"/>
    </location>
</feature>
<dbReference type="InterPro" id="IPR001251">
    <property type="entry name" value="CRAL-TRIO_dom"/>
</dbReference>
<proteinExistence type="predicted"/>